<evidence type="ECO:0000313" key="2">
    <source>
        <dbReference type="EMBL" id="KAK0508831.1"/>
    </source>
</evidence>
<feature type="chain" id="PRO_5041369245" evidence="1">
    <location>
        <begin position="18"/>
        <end position="140"/>
    </location>
</feature>
<dbReference type="EMBL" id="JAFEKC020000020">
    <property type="protein sequence ID" value="KAK0508831.1"/>
    <property type="molecule type" value="Genomic_DNA"/>
</dbReference>
<dbReference type="Proteomes" id="UP001166286">
    <property type="component" value="Unassembled WGS sequence"/>
</dbReference>
<protein>
    <submittedName>
        <fullName evidence="2">Uncharacterized protein</fullName>
    </submittedName>
</protein>
<name>A0AA39QUT9_9LECA</name>
<reference evidence="2" key="1">
    <citation type="submission" date="2023-03" db="EMBL/GenBank/DDBJ databases">
        <title>Complete genome of Cladonia borealis.</title>
        <authorList>
            <person name="Park H."/>
        </authorList>
    </citation>
    <scope>NUCLEOTIDE SEQUENCE</scope>
    <source>
        <strain evidence="2">ANT050790</strain>
    </source>
</reference>
<gene>
    <name evidence="2" type="ORF">JMJ35_009107</name>
</gene>
<proteinExistence type="predicted"/>
<keyword evidence="1" id="KW-0732">Signal</keyword>
<evidence type="ECO:0000313" key="3">
    <source>
        <dbReference type="Proteomes" id="UP001166286"/>
    </source>
</evidence>
<feature type="signal peptide" evidence="1">
    <location>
        <begin position="1"/>
        <end position="17"/>
    </location>
</feature>
<dbReference type="AlphaFoldDB" id="A0AA39QUT9"/>
<accession>A0AA39QUT9</accession>
<comment type="caution">
    <text evidence="2">The sequence shown here is derived from an EMBL/GenBank/DDBJ whole genome shotgun (WGS) entry which is preliminary data.</text>
</comment>
<evidence type="ECO:0000256" key="1">
    <source>
        <dbReference type="SAM" id="SignalP"/>
    </source>
</evidence>
<sequence length="140" mass="14856">MLTLALSLLSLLPLTLSLPAPQNTVSIGPAGIATADTGISMTMYTKPSCAKNSEVQTVELQYYERVAQQFRSYKLNGTFTDQTVGIYKPGGANGDAVDGQAVGNVAIGCAEFVYNLADKMMTEGCHSFDTMMGCVEVQLS</sequence>
<keyword evidence="3" id="KW-1185">Reference proteome</keyword>
<organism evidence="2 3">
    <name type="scientific">Cladonia borealis</name>
    <dbReference type="NCBI Taxonomy" id="184061"/>
    <lineage>
        <taxon>Eukaryota</taxon>
        <taxon>Fungi</taxon>
        <taxon>Dikarya</taxon>
        <taxon>Ascomycota</taxon>
        <taxon>Pezizomycotina</taxon>
        <taxon>Lecanoromycetes</taxon>
        <taxon>OSLEUM clade</taxon>
        <taxon>Lecanoromycetidae</taxon>
        <taxon>Lecanorales</taxon>
        <taxon>Lecanorineae</taxon>
        <taxon>Cladoniaceae</taxon>
        <taxon>Cladonia</taxon>
    </lineage>
</organism>